<keyword evidence="7" id="KW-0067">ATP-binding</keyword>
<evidence type="ECO:0000259" key="11">
    <source>
        <dbReference type="PROSITE" id="PS50113"/>
    </source>
</evidence>
<name>A0ABT5KGQ4_9BURK</name>
<evidence type="ECO:0000256" key="5">
    <source>
        <dbReference type="ARBA" id="ARBA00022741"/>
    </source>
</evidence>
<keyword evidence="3" id="KW-0597">Phosphoprotein</keyword>
<dbReference type="InterPro" id="IPR000014">
    <property type="entry name" value="PAS"/>
</dbReference>
<comment type="catalytic activity">
    <reaction evidence="1">
        <text>ATP + protein L-histidine = ADP + protein N-phospho-L-histidine.</text>
        <dbReference type="EC" id="2.7.13.3"/>
    </reaction>
</comment>
<evidence type="ECO:0000313" key="12">
    <source>
        <dbReference type="EMBL" id="MDC8773113.1"/>
    </source>
</evidence>
<evidence type="ECO:0000256" key="1">
    <source>
        <dbReference type="ARBA" id="ARBA00000085"/>
    </source>
</evidence>
<dbReference type="NCBIfam" id="TIGR00229">
    <property type="entry name" value="sensory_box"/>
    <property type="match status" value="1"/>
</dbReference>
<feature type="domain" description="PAS" evidence="10">
    <location>
        <begin position="58"/>
        <end position="131"/>
    </location>
</feature>
<dbReference type="SUPFAM" id="SSF55785">
    <property type="entry name" value="PYP-like sensor domain (PAS domain)"/>
    <property type="match status" value="2"/>
</dbReference>
<dbReference type="Proteomes" id="UP001221189">
    <property type="component" value="Unassembled WGS sequence"/>
</dbReference>
<feature type="transmembrane region" description="Helical" evidence="9">
    <location>
        <begin position="15"/>
        <end position="37"/>
    </location>
</feature>
<dbReference type="InterPro" id="IPR036890">
    <property type="entry name" value="HATPase_C_sf"/>
</dbReference>
<dbReference type="GO" id="GO:0016301">
    <property type="term" value="F:kinase activity"/>
    <property type="evidence" value="ECO:0007669"/>
    <property type="project" value="UniProtKB-KW"/>
</dbReference>
<dbReference type="Gene3D" id="3.30.565.10">
    <property type="entry name" value="Histidine kinase-like ATPase, C-terminal domain"/>
    <property type="match status" value="1"/>
</dbReference>
<evidence type="ECO:0000256" key="7">
    <source>
        <dbReference type="ARBA" id="ARBA00022840"/>
    </source>
</evidence>
<keyword evidence="8" id="KW-0843">Virulence</keyword>
<comment type="caution">
    <text evidence="12">The sequence shown here is derived from an EMBL/GenBank/DDBJ whole genome shotgun (WGS) entry which is preliminary data.</text>
</comment>
<evidence type="ECO:0000259" key="10">
    <source>
        <dbReference type="PROSITE" id="PS50112"/>
    </source>
</evidence>
<keyword evidence="5" id="KW-0547">Nucleotide-binding</keyword>
<keyword evidence="4" id="KW-0808">Transferase</keyword>
<reference evidence="12 13" key="1">
    <citation type="submission" date="2022-10" db="EMBL/GenBank/DDBJ databases">
        <title>Paucibacter sp. hw1 Genome sequencing.</title>
        <authorList>
            <person name="Park S."/>
        </authorList>
    </citation>
    <scope>NUCLEOTIDE SEQUENCE [LARGE SCALE GENOMIC DNA]</scope>
    <source>
        <strain evidence="13">hw1</strain>
    </source>
</reference>
<dbReference type="PANTHER" id="PTHR41523">
    <property type="entry name" value="TWO-COMPONENT SYSTEM SENSOR PROTEIN"/>
    <property type="match status" value="1"/>
</dbReference>
<dbReference type="EMBL" id="JAQQXT010000010">
    <property type="protein sequence ID" value="MDC8773113.1"/>
    <property type="molecule type" value="Genomic_DNA"/>
</dbReference>
<feature type="domain" description="PAC" evidence="11">
    <location>
        <begin position="263"/>
        <end position="314"/>
    </location>
</feature>
<organism evidence="12 13">
    <name type="scientific">Roseateles albus</name>
    <dbReference type="NCBI Taxonomy" id="2987525"/>
    <lineage>
        <taxon>Bacteria</taxon>
        <taxon>Pseudomonadati</taxon>
        <taxon>Pseudomonadota</taxon>
        <taxon>Betaproteobacteria</taxon>
        <taxon>Burkholderiales</taxon>
        <taxon>Sphaerotilaceae</taxon>
        <taxon>Roseateles</taxon>
    </lineage>
</organism>
<proteinExistence type="predicted"/>
<dbReference type="PROSITE" id="PS50112">
    <property type="entry name" value="PAS"/>
    <property type="match status" value="1"/>
</dbReference>
<dbReference type="RefSeq" id="WP_273601292.1">
    <property type="nucleotide sequence ID" value="NZ_JAQQXT010000010.1"/>
</dbReference>
<dbReference type="EC" id="2.7.13.3" evidence="2"/>
<dbReference type="SMART" id="SM00387">
    <property type="entry name" value="HATPase_c"/>
    <property type="match status" value="1"/>
</dbReference>
<dbReference type="InterPro" id="IPR000700">
    <property type="entry name" value="PAS-assoc_C"/>
</dbReference>
<evidence type="ECO:0000256" key="4">
    <source>
        <dbReference type="ARBA" id="ARBA00022679"/>
    </source>
</evidence>
<evidence type="ECO:0000256" key="8">
    <source>
        <dbReference type="ARBA" id="ARBA00023026"/>
    </source>
</evidence>
<dbReference type="InterPro" id="IPR003594">
    <property type="entry name" value="HATPase_dom"/>
</dbReference>
<evidence type="ECO:0000313" key="13">
    <source>
        <dbReference type="Proteomes" id="UP001221189"/>
    </source>
</evidence>
<protein>
    <recommendedName>
        <fullName evidence="2">histidine kinase</fullName>
        <ecNumber evidence="2">2.7.13.3</ecNumber>
    </recommendedName>
</protein>
<keyword evidence="6 12" id="KW-0418">Kinase</keyword>
<keyword evidence="9" id="KW-0812">Transmembrane</keyword>
<sequence length="536" mass="58170">MLPLTIMHDIAWPDLAKYLLLLLGLALLLATAFVILLRRQVRQAVAELAHGQQLLKRSEESLSITLHSIGDAVIATDAAGLITRMNPVAERLTGWTLAEALGRTLPEVFCIIDTGSRQPREDPAQRVLASGLAMGLANHTSLLARGGAEYQIADSAAPIRDAAGQLQGMVLVFSDVSEAYRVQASLAISAELLERTGALAKVGGWQLELATMKLSWTRETFRIAELSDALEPPLADGIHLFAPEARPLIEAALQAAIDSGTPYDMELPWIGAQGTPKWVRTQGSAVRENGITLKLIGTIQDISESHQAKRELELSLQEKVGLLNEVHHRVKNNLQVITSLLRLEATRSEQLETRAVLGEMQARIRSMALLHESLYRSGIFASVDLASYLQLLATQAVRAQVGDVAVKLTLQLRPLTMSLDQAAPIGLLVNELISNSFKHAFPAGRGGELKIELQALDEAERQWCLRVSDNGVGLGDAAEFEARCARSLGMQLVFDLARQLGATLSIGPAPLAIFELLFVYDAPRSPHISTRPAPLN</sequence>
<dbReference type="InterPro" id="IPR013655">
    <property type="entry name" value="PAS_fold_3"/>
</dbReference>
<dbReference type="PANTHER" id="PTHR41523:SF8">
    <property type="entry name" value="ETHYLENE RESPONSE SENSOR PROTEIN"/>
    <property type="match status" value="1"/>
</dbReference>
<dbReference type="SMART" id="SM00091">
    <property type="entry name" value="PAS"/>
    <property type="match status" value="1"/>
</dbReference>
<dbReference type="SUPFAM" id="SSF55874">
    <property type="entry name" value="ATPase domain of HSP90 chaperone/DNA topoisomerase II/histidine kinase"/>
    <property type="match status" value="1"/>
</dbReference>
<keyword evidence="9" id="KW-0472">Membrane</keyword>
<dbReference type="Pfam" id="PF08447">
    <property type="entry name" value="PAS_3"/>
    <property type="match status" value="1"/>
</dbReference>
<dbReference type="SMART" id="SM00086">
    <property type="entry name" value="PAC"/>
    <property type="match status" value="2"/>
</dbReference>
<dbReference type="CDD" id="cd00130">
    <property type="entry name" value="PAS"/>
    <property type="match status" value="1"/>
</dbReference>
<dbReference type="InterPro" id="IPR011495">
    <property type="entry name" value="Sig_transdc_His_kin_sub2_dim/P"/>
</dbReference>
<dbReference type="PROSITE" id="PS50113">
    <property type="entry name" value="PAC"/>
    <property type="match status" value="2"/>
</dbReference>
<keyword evidence="9" id="KW-1133">Transmembrane helix</keyword>
<gene>
    <name evidence="12" type="ORF">PRZ03_16115</name>
</gene>
<dbReference type="InterPro" id="IPR035965">
    <property type="entry name" value="PAS-like_dom_sf"/>
</dbReference>
<dbReference type="Pfam" id="PF02518">
    <property type="entry name" value="HATPase_c"/>
    <property type="match status" value="1"/>
</dbReference>
<dbReference type="Pfam" id="PF07568">
    <property type="entry name" value="HisKA_2"/>
    <property type="match status" value="1"/>
</dbReference>
<keyword evidence="13" id="KW-1185">Reference proteome</keyword>
<accession>A0ABT5KGQ4</accession>
<evidence type="ECO:0000256" key="6">
    <source>
        <dbReference type="ARBA" id="ARBA00022777"/>
    </source>
</evidence>
<evidence type="ECO:0000256" key="9">
    <source>
        <dbReference type="SAM" id="Phobius"/>
    </source>
</evidence>
<dbReference type="InterPro" id="IPR001610">
    <property type="entry name" value="PAC"/>
</dbReference>
<evidence type="ECO:0000256" key="2">
    <source>
        <dbReference type="ARBA" id="ARBA00012438"/>
    </source>
</evidence>
<dbReference type="InterPro" id="IPR013656">
    <property type="entry name" value="PAS_4"/>
</dbReference>
<feature type="domain" description="PAC" evidence="11">
    <location>
        <begin position="136"/>
        <end position="188"/>
    </location>
</feature>
<evidence type="ECO:0000256" key="3">
    <source>
        <dbReference type="ARBA" id="ARBA00022553"/>
    </source>
</evidence>
<dbReference type="Pfam" id="PF08448">
    <property type="entry name" value="PAS_4"/>
    <property type="match status" value="1"/>
</dbReference>
<dbReference type="Gene3D" id="3.30.450.20">
    <property type="entry name" value="PAS domain"/>
    <property type="match status" value="2"/>
</dbReference>